<feature type="region of interest" description="Disordered" evidence="1">
    <location>
        <begin position="111"/>
        <end position="216"/>
    </location>
</feature>
<dbReference type="EMBL" id="JARBJD010000116">
    <property type="protein sequence ID" value="KAK2951587.1"/>
    <property type="molecule type" value="Genomic_DNA"/>
</dbReference>
<protein>
    <recommendedName>
        <fullName evidence="4">DNA-directed RNA polymerase III subunit</fullName>
    </recommendedName>
</protein>
<keyword evidence="3" id="KW-1185">Reference proteome</keyword>
<evidence type="ECO:0000313" key="2">
    <source>
        <dbReference type="EMBL" id="KAK2951587.1"/>
    </source>
</evidence>
<evidence type="ECO:0008006" key="4">
    <source>
        <dbReference type="Google" id="ProtNLM"/>
    </source>
</evidence>
<proteinExistence type="predicted"/>
<feature type="compositionally biased region" description="Acidic residues" evidence="1">
    <location>
        <begin position="160"/>
        <end position="182"/>
    </location>
</feature>
<gene>
    <name evidence="2" type="ORF">BLNAU_13471</name>
</gene>
<dbReference type="Proteomes" id="UP001281761">
    <property type="component" value="Unassembled WGS sequence"/>
</dbReference>
<evidence type="ECO:0000256" key="1">
    <source>
        <dbReference type="SAM" id="MobiDB-lite"/>
    </source>
</evidence>
<comment type="caution">
    <text evidence="2">The sequence shown here is derived from an EMBL/GenBank/DDBJ whole genome shotgun (WGS) entry which is preliminary data.</text>
</comment>
<evidence type="ECO:0000313" key="3">
    <source>
        <dbReference type="Proteomes" id="UP001281761"/>
    </source>
</evidence>
<feature type="compositionally biased region" description="Basic and acidic residues" evidence="1">
    <location>
        <begin position="128"/>
        <end position="159"/>
    </location>
</feature>
<sequence>MAQPVHTHSTFPPHTVVAPPPITEMQREMCEKFERIALNRVPELEATPNIVTQKYFPPDLYTPNYPKISLSKLKLLQIKEKQIMEEKGIHPGRTPGTSTILPTTPVIDLVRPSGKRKAKALASKPSLKKTEEKEKTVFQDGRGSDRMLRDDTENPKEKENQDEDENVRPAEEEESDNDEDGDYGMFQYADGGFENGDDDFADDNDDDGYGNGDYDD</sequence>
<name>A0ABQ9XJL0_9EUKA</name>
<accession>A0ABQ9XJL0</accession>
<reference evidence="2 3" key="1">
    <citation type="journal article" date="2022" name="bioRxiv">
        <title>Genomics of Preaxostyla Flagellates Illuminates Evolutionary Transitions and the Path Towards Mitochondrial Loss.</title>
        <authorList>
            <person name="Novak L.V.F."/>
            <person name="Treitli S.C."/>
            <person name="Pyrih J."/>
            <person name="Halakuc P."/>
            <person name="Pipaliya S.V."/>
            <person name="Vacek V."/>
            <person name="Brzon O."/>
            <person name="Soukal P."/>
            <person name="Eme L."/>
            <person name="Dacks J.B."/>
            <person name="Karnkowska A."/>
            <person name="Elias M."/>
            <person name="Hampl V."/>
        </authorList>
    </citation>
    <scope>NUCLEOTIDE SEQUENCE [LARGE SCALE GENOMIC DNA]</scope>
    <source>
        <strain evidence="2">NAU3</strain>
        <tissue evidence="2">Gut</tissue>
    </source>
</reference>
<feature type="compositionally biased region" description="Acidic residues" evidence="1">
    <location>
        <begin position="195"/>
        <end position="216"/>
    </location>
</feature>
<organism evidence="2 3">
    <name type="scientific">Blattamonas nauphoetae</name>
    <dbReference type="NCBI Taxonomy" id="2049346"/>
    <lineage>
        <taxon>Eukaryota</taxon>
        <taxon>Metamonada</taxon>
        <taxon>Preaxostyla</taxon>
        <taxon>Oxymonadida</taxon>
        <taxon>Blattamonas</taxon>
    </lineage>
</organism>